<keyword evidence="3" id="KW-1185">Reference proteome</keyword>
<dbReference type="Proteomes" id="UP001237780">
    <property type="component" value="Unassembled WGS sequence"/>
</dbReference>
<organism evidence="2 3">
    <name type="scientific">Phyllobacterium ifriqiyense</name>
    <dbReference type="NCBI Taxonomy" id="314238"/>
    <lineage>
        <taxon>Bacteria</taxon>
        <taxon>Pseudomonadati</taxon>
        <taxon>Pseudomonadota</taxon>
        <taxon>Alphaproteobacteria</taxon>
        <taxon>Hyphomicrobiales</taxon>
        <taxon>Phyllobacteriaceae</taxon>
        <taxon>Phyllobacterium</taxon>
    </lineage>
</organism>
<keyword evidence="1" id="KW-0812">Transmembrane</keyword>
<evidence type="ECO:0000256" key="1">
    <source>
        <dbReference type="SAM" id="Phobius"/>
    </source>
</evidence>
<keyword evidence="1" id="KW-1133">Transmembrane helix</keyword>
<sequence>MTINDDLKLKFILTATTFLVGFVSLSIAMFSGQ</sequence>
<reference evidence="2 3" key="1">
    <citation type="submission" date="2023-07" db="EMBL/GenBank/DDBJ databases">
        <title>Comparative genomics of wheat-associated soil bacteria to identify genetic determinants of phenazine resistance.</title>
        <authorList>
            <person name="Mouncey N."/>
        </authorList>
    </citation>
    <scope>NUCLEOTIDE SEQUENCE [LARGE SCALE GENOMIC DNA]</scope>
    <source>
        <strain evidence="2 3">W4I11</strain>
    </source>
</reference>
<name>A0ABU0S659_9HYPH</name>
<comment type="caution">
    <text evidence="2">The sequence shown here is derived from an EMBL/GenBank/DDBJ whole genome shotgun (WGS) entry which is preliminary data.</text>
</comment>
<evidence type="ECO:0008006" key="4">
    <source>
        <dbReference type="Google" id="ProtNLM"/>
    </source>
</evidence>
<feature type="transmembrane region" description="Helical" evidence="1">
    <location>
        <begin position="12"/>
        <end position="31"/>
    </location>
</feature>
<proteinExistence type="predicted"/>
<accession>A0ABU0S659</accession>
<protein>
    <recommendedName>
        <fullName evidence="4">YnhF family membrane protein</fullName>
    </recommendedName>
</protein>
<gene>
    <name evidence="2" type="ORF">QFZ34_001396</name>
</gene>
<dbReference type="EMBL" id="JAUSZT010000002">
    <property type="protein sequence ID" value="MDQ0996219.1"/>
    <property type="molecule type" value="Genomic_DNA"/>
</dbReference>
<keyword evidence="1" id="KW-0472">Membrane</keyword>
<evidence type="ECO:0000313" key="3">
    <source>
        <dbReference type="Proteomes" id="UP001237780"/>
    </source>
</evidence>
<evidence type="ECO:0000313" key="2">
    <source>
        <dbReference type="EMBL" id="MDQ0996219.1"/>
    </source>
</evidence>